<accession>A0A1G6RZY8</accession>
<organism evidence="2 3">
    <name type="scientific">Aquimonas voraii</name>
    <dbReference type="NCBI Taxonomy" id="265719"/>
    <lineage>
        <taxon>Bacteria</taxon>
        <taxon>Pseudomonadati</taxon>
        <taxon>Pseudomonadota</taxon>
        <taxon>Gammaproteobacteria</taxon>
        <taxon>Lysobacterales</taxon>
        <taxon>Lysobacteraceae</taxon>
        <taxon>Aquimonas</taxon>
    </lineage>
</organism>
<name>A0A1G6RZY8_9GAMM</name>
<keyword evidence="1" id="KW-1133">Transmembrane helix</keyword>
<dbReference type="Proteomes" id="UP000199603">
    <property type="component" value="Unassembled WGS sequence"/>
</dbReference>
<proteinExistence type="predicted"/>
<feature type="transmembrane region" description="Helical" evidence="1">
    <location>
        <begin position="37"/>
        <end position="54"/>
    </location>
</feature>
<reference evidence="2 3" key="1">
    <citation type="submission" date="2016-10" db="EMBL/GenBank/DDBJ databases">
        <authorList>
            <person name="de Groot N.N."/>
        </authorList>
    </citation>
    <scope>NUCLEOTIDE SEQUENCE [LARGE SCALE GENOMIC DNA]</scope>
    <source>
        <strain evidence="2 3">DSM 16957</strain>
    </source>
</reference>
<sequence length="104" mass="11795">MSRFDFLSPIHPELGAAVSREESLEALRETLREDARCWLWLTAALGAWFAFFLSQGGAGLGVLALSSAILSWLWLGRLLSEPRVQARFAHRLKRRALLAEFQPW</sequence>
<evidence type="ECO:0000313" key="2">
    <source>
        <dbReference type="EMBL" id="SDD09525.1"/>
    </source>
</evidence>
<gene>
    <name evidence="2" type="ORF">SAMN04488509_101176</name>
</gene>
<feature type="transmembrane region" description="Helical" evidence="1">
    <location>
        <begin position="60"/>
        <end position="79"/>
    </location>
</feature>
<keyword evidence="1" id="KW-0472">Membrane</keyword>
<protein>
    <submittedName>
        <fullName evidence="2">Uncharacterized protein</fullName>
    </submittedName>
</protein>
<evidence type="ECO:0000313" key="3">
    <source>
        <dbReference type="Proteomes" id="UP000199603"/>
    </source>
</evidence>
<keyword evidence="1" id="KW-0812">Transmembrane</keyword>
<dbReference type="AlphaFoldDB" id="A0A1G6RZY8"/>
<evidence type="ECO:0000256" key="1">
    <source>
        <dbReference type="SAM" id="Phobius"/>
    </source>
</evidence>
<keyword evidence="3" id="KW-1185">Reference proteome</keyword>
<dbReference type="RefSeq" id="WP_143006508.1">
    <property type="nucleotide sequence ID" value="NZ_FNAG01000001.1"/>
</dbReference>
<dbReference type="EMBL" id="FNAG01000001">
    <property type="protein sequence ID" value="SDD09525.1"/>
    <property type="molecule type" value="Genomic_DNA"/>
</dbReference>
<dbReference type="STRING" id="265719.SAMN04488509_101176"/>